<protein>
    <submittedName>
        <fullName evidence="1">Uncharacterized protein</fullName>
    </submittedName>
</protein>
<evidence type="ECO:0000313" key="2">
    <source>
        <dbReference type="Proteomes" id="UP000076420"/>
    </source>
</evidence>
<accession>A0A2C9LXZ3</accession>
<dbReference type="AlphaFoldDB" id="A0A2C9LXZ3"/>
<sequence length="255" mass="28201">MTASSTSGESDFGRPSIDSSLASDVFFDCGLASLVLQLSAIATEAPTSVCQTTSCFATSGCGAVPSRTFYLRRVSLEHVRGLVREFKIKLVDVTHLVHTIRSEWVNSDWSLPVATRGLLQLYPISSHTATLTNTPLGDQHRILRELRWWITSIEAHTELLQRARLLEDSQAAHLNSRTRHLSRALTSLLRYFSVDLSSLPAEGTCIMRPSTLTNSLTKLAEFTSMALRDIHEALIHIQNVLNSCTVVAHPTGHHR</sequence>
<dbReference type="Proteomes" id="UP000076420">
    <property type="component" value="Unassembled WGS sequence"/>
</dbReference>
<dbReference type="EnsemblMetazoa" id="BGLB036165-RA">
    <property type="protein sequence ID" value="BGLB036165-PA"/>
    <property type="gene ID" value="BGLB036165"/>
</dbReference>
<dbReference type="KEGG" id="bgt:106052804"/>
<organism evidence="1 2">
    <name type="scientific">Biomphalaria glabrata</name>
    <name type="common">Bloodfluke planorb</name>
    <name type="synonym">Freshwater snail</name>
    <dbReference type="NCBI Taxonomy" id="6526"/>
    <lineage>
        <taxon>Eukaryota</taxon>
        <taxon>Metazoa</taxon>
        <taxon>Spiralia</taxon>
        <taxon>Lophotrochozoa</taxon>
        <taxon>Mollusca</taxon>
        <taxon>Gastropoda</taxon>
        <taxon>Heterobranchia</taxon>
        <taxon>Euthyneura</taxon>
        <taxon>Panpulmonata</taxon>
        <taxon>Hygrophila</taxon>
        <taxon>Lymnaeoidea</taxon>
        <taxon>Planorbidae</taxon>
        <taxon>Biomphalaria</taxon>
    </lineage>
</organism>
<evidence type="ECO:0000313" key="1">
    <source>
        <dbReference type="EnsemblMetazoa" id="BGLB036165-PA"/>
    </source>
</evidence>
<proteinExistence type="predicted"/>
<name>A0A2C9LXZ3_BIOGL</name>
<gene>
    <name evidence="1" type="primary">106052804</name>
</gene>
<reference evidence="1" key="1">
    <citation type="submission" date="2020-05" db="UniProtKB">
        <authorList>
            <consortium name="EnsemblMetazoa"/>
        </authorList>
    </citation>
    <scope>IDENTIFICATION</scope>
    <source>
        <strain evidence="1">BB02</strain>
    </source>
</reference>
<dbReference type="VEuPathDB" id="VectorBase:BGLB036165"/>